<organism evidence="3 4">
    <name type="scientific">Demequina litorisediminis</name>
    <dbReference type="NCBI Taxonomy" id="1849022"/>
    <lineage>
        <taxon>Bacteria</taxon>
        <taxon>Bacillati</taxon>
        <taxon>Actinomycetota</taxon>
        <taxon>Actinomycetes</taxon>
        <taxon>Micrococcales</taxon>
        <taxon>Demequinaceae</taxon>
        <taxon>Demequina</taxon>
    </lineage>
</organism>
<feature type="region of interest" description="Disordered" evidence="1">
    <location>
        <begin position="149"/>
        <end position="173"/>
    </location>
</feature>
<reference evidence="4" key="1">
    <citation type="journal article" date="2019" name="Int. J. Syst. Evol. Microbiol.">
        <title>The Global Catalogue of Microorganisms (GCM) 10K type strain sequencing project: providing services to taxonomists for standard genome sequencing and annotation.</title>
        <authorList>
            <consortium name="The Broad Institute Genomics Platform"/>
            <consortium name="The Broad Institute Genome Sequencing Center for Infectious Disease"/>
            <person name="Wu L."/>
            <person name="Ma J."/>
        </authorList>
    </citation>
    <scope>NUCLEOTIDE SEQUENCE [LARGE SCALE GENOMIC DNA]</scope>
    <source>
        <strain evidence="4">NBRC 112299</strain>
    </source>
</reference>
<dbReference type="Proteomes" id="UP001157125">
    <property type="component" value="Unassembled WGS sequence"/>
</dbReference>
<name>A0ABQ6IGX1_9MICO</name>
<feature type="domain" description="Ribonuclease J C-terminal" evidence="2">
    <location>
        <begin position="2"/>
        <end position="72"/>
    </location>
</feature>
<keyword evidence="4" id="KW-1185">Reference proteome</keyword>
<comment type="caution">
    <text evidence="3">The sequence shown here is derived from an EMBL/GenBank/DDBJ whole genome shotgun (WGS) entry which is preliminary data.</text>
</comment>
<dbReference type="InterPro" id="IPR041636">
    <property type="entry name" value="RNase_J_C"/>
</dbReference>
<dbReference type="Pfam" id="PF17770">
    <property type="entry name" value="RNase_J_C"/>
    <property type="match status" value="1"/>
</dbReference>
<accession>A0ABQ6IGX1</accession>
<evidence type="ECO:0000259" key="2">
    <source>
        <dbReference type="Pfam" id="PF17770"/>
    </source>
</evidence>
<sequence>MSVFAVVDSSNGTVVSGPEVHARGLAEDDSVFDAILPKIKSALEEAAATGTADNHQLQQVMRRVLGRYVGTKPASAPDDHPDRHRVLRAIRARAGWQHPARRMRRYGPGPWHLHALRAPAVSLRPSVPPQRAARPRMHLSSRLPFCVASRRSAEASPAPSGRESGPSAMERVK</sequence>
<gene>
    <name evidence="3" type="ORF">GCM10025876_33080</name>
</gene>
<protein>
    <recommendedName>
        <fullName evidence="2">Ribonuclease J C-terminal domain-containing protein</fullName>
    </recommendedName>
</protein>
<proteinExistence type="predicted"/>
<feature type="compositionally biased region" description="Low complexity" evidence="1">
    <location>
        <begin position="149"/>
        <end position="164"/>
    </location>
</feature>
<dbReference type="Gene3D" id="3.10.20.580">
    <property type="match status" value="1"/>
</dbReference>
<evidence type="ECO:0000256" key="1">
    <source>
        <dbReference type="SAM" id="MobiDB-lite"/>
    </source>
</evidence>
<evidence type="ECO:0000313" key="3">
    <source>
        <dbReference type="EMBL" id="GMA37104.1"/>
    </source>
</evidence>
<dbReference type="EMBL" id="BSUN01000001">
    <property type="protein sequence ID" value="GMA37104.1"/>
    <property type="molecule type" value="Genomic_DNA"/>
</dbReference>
<evidence type="ECO:0000313" key="4">
    <source>
        <dbReference type="Proteomes" id="UP001157125"/>
    </source>
</evidence>